<evidence type="ECO:0000256" key="4">
    <source>
        <dbReference type="ARBA" id="ARBA00022741"/>
    </source>
</evidence>
<evidence type="ECO:0000256" key="1">
    <source>
        <dbReference type="ARBA" id="ARBA00007352"/>
    </source>
</evidence>
<comment type="similarity">
    <text evidence="1">In the N-terminal section; belongs to the MIP18 family.</text>
</comment>
<evidence type="ECO:0000256" key="2">
    <source>
        <dbReference type="ARBA" id="ARBA00008205"/>
    </source>
</evidence>
<feature type="binding site" evidence="8">
    <location>
        <begin position="108"/>
        <end position="115"/>
    </location>
    <ligand>
        <name>ATP</name>
        <dbReference type="ChEBI" id="CHEBI:30616"/>
    </ligand>
</feature>
<comment type="similarity">
    <text evidence="2">In the C-terminal section; belongs to the Mrp/NBP35 ATP-binding proteins family.</text>
</comment>
<proteinExistence type="inferred from homology"/>
<feature type="domain" description="MIP18 family-like" evidence="9">
    <location>
        <begin position="8"/>
        <end position="77"/>
    </location>
</feature>
<dbReference type="GO" id="GO:0140663">
    <property type="term" value="F:ATP-dependent FeS chaperone activity"/>
    <property type="evidence" value="ECO:0007669"/>
    <property type="project" value="InterPro"/>
</dbReference>
<sequence>MSSIDVTALREALQTVKYPGFSRDIVSFGLVKDIQTDGRDVQVQMTLTTADQKIARTIHDEAEAALKRLPGVRAVEVRIDVQAPAQAAGVPGPARIPGVKHVIAVASGKGGVGKSTVAANLALALSATGAKVGLLDCDFYGPSIAMMFGSNERPTADDENNIIPVEREGLKLMSMGFLLEDDSPAVLRGPIVTRYTQQFLRQVTWAPLDYLVLDLPPGTGDIQLTIVQTIALSGAVIVTTPQEVALIDARKAVGMFERTNVPVLGIVENMSYFLCPSDGVRYNIFGEGGGQREAARLKVPLLGEIPIQIAVRESGDIGKPIVSADPEGVVAQEFIKIASQVRQKAESALGR</sequence>
<dbReference type="GO" id="GO:0016226">
    <property type="term" value="P:iron-sulfur cluster assembly"/>
    <property type="evidence" value="ECO:0007669"/>
    <property type="project" value="InterPro"/>
</dbReference>
<dbReference type="GO" id="GO:0051539">
    <property type="term" value="F:4 iron, 4 sulfur cluster binding"/>
    <property type="evidence" value="ECO:0007669"/>
    <property type="project" value="TreeGrafter"/>
</dbReference>
<dbReference type="OrthoDB" id="9809679at2"/>
<organism evidence="10 11">
    <name type="scientific">Terrimicrobium sacchariphilum</name>
    <dbReference type="NCBI Taxonomy" id="690879"/>
    <lineage>
        <taxon>Bacteria</taxon>
        <taxon>Pseudomonadati</taxon>
        <taxon>Verrucomicrobiota</taxon>
        <taxon>Terrimicrobiia</taxon>
        <taxon>Terrimicrobiales</taxon>
        <taxon>Terrimicrobiaceae</taxon>
        <taxon>Terrimicrobium</taxon>
    </lineage>
</organism>
<dbReference type="PANTHER" id="PTHR42961:SF2">
    <property type="entry name" value="IRON-SULFUR PROTEIN NUBPL"/>
    <property type="match status" value="1"/>
</dbReference>
<reference evidence="11" key="1">
    <citation type="journal article" date="2017" name="Genome Announc.">
        <title>Draft Genome Sequence of Terrimicrobium sacchariphilum NM-5T, a Facultative Anaerobic Soil Bacterium of the Class Spartobacteria.</title>
        <authorList>
            <person name="Qiu Y.L."/>
            <person name="Tourlousse D.M."/>
            <person name="Matsuura N."/>
            <person name="Ohashi A."/>
            <person name="Sekiguchi Y."/>
        </authorList>
    </citation>
    <scope>NUCLEOTIDE SEQUENCE [LARGE SCALE GENOMIC DNA]</scope>
    <source>
        <strain evidence="11">NM-5</strain>
    </source>
</reference>
<keyword evidence="8" id="KW-0378">Hydrolase</keyword>
<dbReference type="InterPro" id="IPR019591">
    <property type="entry name" value="Mrp/NBP35_ATP-bd"/>
</dbReference>
<keyword evidence="3 8" id="KW-0479">Metal-binding</keyword>
<dbReference type="PANTHER" id="PTHR42961">
    <property type="entry name" value="IRON-SULFUR PROTEIN NUBPL"/>
    <property type="match status" value="1"/>
</dbReference>
<keyword evidence="4 8" id="KW-0547">Nucleotide-binding</keyword>
<evidence type="ECO:0000256" key="6">
    <source>
        <dbReference type="ARBA" id="ARBA00023004"/>
    </source>
</evidence>
<dbReference type="Gene3D" id="3.40.50.300">
    <property type="entry name" value="P-loop containing nucleotide triphosphate hydrolases"/>
    <property type="match status" value="1"/>
</dbReference>
<dbReference type="Pfam" id="PF01883">
    <property type="entry name" value="FeS_assembly_P"/>
    <property type="match status" value="1"/>
</dbReference>
<comment type="subunit">
    <text evidence="8">Homodimer.</text>
</comment>
<keyword evidence="6 8" id="KW-0408">Iron</keyword>
<dbReference type="GO" id="GO:0016887">
    <property type="term" value="F:ATP hydrolysis activity"/>
    <property type="evidence" value="ECO:0007669"/>
    <property type="project" value="UniProtKB-UniRule"/>
</dbReference>
<dbReference type="PROSITE" id="PS01215">
    <property type="entry name" value="MRP"/>
    <property type="match status" value="1"/>
</dbReference>
<dbReference type="RefSeq" id="WP_075079779.1">
    <property type="nucleotide sequence ID" value="NZ_BDCO01000002.1"/>
</dbReference>
<name>A0A146GC56_TERSA</name>
<dbReference type="AlphaFoldDB" id="A0A146GC56"/>
<keyword evidence="7 8" id="KW-0411">Iron-sulfur</keyword>
<protein>
    <recommendedName>
        <fullName evidence="8">Iron-sulfur cluster carrier protein</fullName>
    </recommendedName>
</protein>
<comment type="similarity">
    <text evidence="8">Belongs to the Mrp/NBP35 ATP-binding proteins family.</text>
</comment>
<evidence type="ECO:0000256" key="5">
    <source>
        <dbReference type="ARBA" id="ARBA00022840"/>
    </source>
</evidence>
<evidence type="ECO:0000313" key="10">
    <source>
        <dbReference type="EMBL" id="GAT34116.1"/>
    </source>
</evidence>
<dbReference type="InParanoid" id="A0A146GC56"/>
<evidence type="ECO:0000259" key="9">
    <source>
        <dbReference type="Pfam" id="PF01883"/>
    </source>
</evidence>
<dbReference type="GO" id="GO:0005524">
    <property type="term" value="F:ATP binding"/>
    <property type="evidence" value="ECO:0007669"/>
    <property type="project" value="UniProtKB-UniRule"/>
</dbReference>
<evidence type="ECO:0000313" key="11">
    <source>
        <dbReference type="Proteomes" id="UP000076023"/>
    </source>
</evidence>
<comment type="caution">
    <text evidence="10">The sequence shown here is derived from an EMBL/GenBank/DDBJ whole genome shotgun (WGS) entry which is preliminary data.</text>
</comment>
<comment type="function">
    <text evidence="8">Binds and transfers iron-sulfur (Fe-S) clusters to target apoproteins. Can hydrolyze ATP.</text>
</comment>
<dbReference type="InterPro" id="IPR044304">
    <property type="entry name" value="NUBPL-like"/>
</dbReference>
<dbReference type="SUPFAM" id="SSF117916">
    <property type="entry name" value="Fe-S cluster assembly (FSCA) domain-like"/>
    <property type="match status" value="1"/>
</dbReference>
<evidence type="ECO:0000256" key="7">
    <source>
        <dbReference type="ARBA" id="ARBA00023014"/>
    </source>
</evidence>
<gene>
    <name evidence="10" type="ORF">TSACC_22540</name>
</gene>
<evidence type="ECO:0000256" key="3">
    <source>
        <dbReference type="ARBA" id="ARBA00022723"/>
    </source>
</evidence>
<dbReference type="Gene3D" id="3.30.300.130">
    <property type="entry name" value="Fe-S cluster assembly (FSCA)"/>
    <property type="match status" value="1"/>
</dbReference>
<keyword evidence="11" id="KW-1185">Reference proteome</keyword>
<dbReference type="Proteomes" id="UP000076023">
    <property type="component" value="Unassembled WGS sequence"/>
</dbReference>
<dbReference type="EMBL" id="BDCO01000002">
    <property type="protein sequence ID" value="GAT34116.1"/>
    <property type="molecule type" value="Genomic_DNA"/>
</dbReference>
<dbReference type="InterPro" id="IPR033756">
    <property type="entry name" value="YlxH/NBP35"/>
</dbReference>
<dbReference type="InterPro" id="IPR002744">
    <property type="entry name" value="MIP18-like"/>
</dbReference>
<dbReference type="SUPFAM" id="SSF52540">
    <property type="entry name" value="P-loop containing nucleoside triphosphate hydrolases"/>
    <property type="match status" value="1"/>
</dbReference>
<dbReference type="Pfam" id="PF10609">
    <property type="entry name" value="ParA"/>
    <property type="match status" value="1"/>
</dbReference>
<dbReference type="FunFam" id="3.40.50.300:FF:001119">
    <property type="entry name" value="Iron-sulfur cluster carrier protein"/>
    <property type="match status" value="1"/>
</dbReference>
<dbReference type="CDD" id="cd02037">
    <property type="entry name" value="Mrp_NBP35"/>
    <property type="match status" value="1"/>
</dbReference>
<evidence type="ECO:0000256" key="8">
    <source>
        <dbReference type="HAMAP-Rule" id="MF_02040"/>
    </source>
</evidence>
<dbReference type="GO" id="GO:0046872">
    <property type="term" value="F:metal ion binding"/>
    <property type="evidence" value="ECO:0007669"/>
    <property type="project" value="UniProtKB-KW"/>
</dbReference>
<dbReference type="InterPro" id="IPR000808">
    <property type="entry name" value="Mrp-like_CS"/>
</dbReference>
<dbReference type="InterPro" id="IPR034904">
    <property type="entry name" value="FSCA_dom_sf"/>
</dbReference>
<accession>A0A146GC56</accession>
<dbReference type="HAMAP" id="MF_02040">
    <property type="entry name" value="Mrp_NBP35"/>
    <property type="match status" value="1"/>
</dbReference>
<dbReference type="FunCoup" id="A0A146GC56">
    <property type="interactions" value="488"/>
</dbReference>
<dbReference type="STRING" id="690879.TSACC_22540"/>
<keyword evidence="5 8" id="KW-0067">ATP-binding</keyword>
<dbReference type="InterPro" id="IPR027417">
    <property type="entry name" value="P-loop_NTPase"/>
</dbReference>